<sequence>MDSSEDPLCTSCGKNPSRHHLAIVKNGSRDSQNLCDDCFEAEAPQEYKDELAAIRAASCGYCGAQAALKASTIDTIIGRPADRFACYSCFQEHHRFLLERLHGMEAGLTDAKASDQIQVLQRLSEETEAHMRDWVRQRDN</sequence>
<name>A0ABT3G6I4_9BACT</name>
<dbReference type="Pfam" id="PF24734">
    <property type="entry name" value="DUF7685"/>
    <property type="match status" value="1"/>
</dbReference>
<gene>
    <name evidence="2" type="ORF">OJ996_16500</name>
</gene>
<proteinExistence type="predicted"/>
<dbReference type="EMBL" id="JAPDDR010000008">
    <property type="protein sequence ID" value="MCW1915189.1"/>
    <property type="molecule type" value="Genomic_DNA"/>
</dbReference>
<dbReference type="Proteomes" id="UP001165653">
    <property type="component" value="Unassembled WGS sequence"/>
</dbReference>
<feature type="domain" description="DUF7685" evidence="1">
    <location>
        <begin position="9"/>
        <end position="42"/>
    </location>
</feature>
<accession>A0ABT3G6I4</accession>
<dbReference type="InterPro" id="IPR056102">
    <property type="entry name" value="DUF7685"/>
</dbReference>
<evidence type="ECO:0000313" key="2">
    <source>
        <dbReference type="EMBL" id="MCW1915189.1"/>
    </source>
</evidence>
<keyword evidence="3" id="KW-1185">Reference proteome</keyword>
<protein>
    <recommendedName>
        <fullName evidence="1">DUF7685 domain-containing protein</fullName>
    </recommendedName>
</protein>
<dbReference type="RefSeq" id="WP_264514728.1">
    <property type="nucleotide sequence ID" value="NZ_JAPDDR010000008.1"/>
</dbReference>
<comment type="caution">
    <text evidence="2">The sequence shown here is derived from an EMBL/GenBank/DDBJ whole genome shotgun (WGS) entry which is preliminary data.</text>
</comment>
<evidence type="ECO:0000313" key="3">
    <source>
        <dbReference type="Proteomes" id="UP001165653"/>
    </source>
</evidence>
<evidence type="ECO:0000259" key="1">
    <source>
        <dbReference type="Pfam" id="PF24734"/>
    </source>
</evidence>
<organism evidence="2 3">
    <name type="scientific">Luteolibacter rhizosphaerae</name>
    <dbReference type="NCBI Taxonomy" id="2989719"/>
    <lineage>
        <taxon>Bacteria</taxon>
        <taxon>Pseudomonadati</taxon>
        <taxon>Verrucomicrobiota</taxon>
        <taxon>Verrucomicrobiia</taxon>
        <taxon>Verrucomicrobiales</taxon>
        <taxon>Verrucomicrobiaceae</taxon>
        <taxon>Luteolibacter</taxon>
    </lineage>
</organism>
<reference evidence="2" key="1">
    <citation type="submission" date="2022-10" db="EMBL/GenBank/DDBJ databases">
        <title>Luteolibacter sp. GHJ8, whole genome shotgun sequencing project.</title>
        <authorList>
            <person name="Zhao G."/>
            <person name="Shen L."/>
        </authorList>
    </citation>
    <scope>NUCLEOTIDE SEQUENCE</scope>
    <source>
        <strain evidence="2">GHJ8</strain>
    </source>
</reference>